<dbReference type="SUPFAM" id="SSF81383">
    <property type="entry name" value="F-box domain"/>
    <property type="match status" value="1"/>
</dbReference>
<evidence type="ECO:0000259" key="1">
    <source>
        <dbReference type="PROSITE" id="PS50181"/>
    </source>
</evidence>
<dbReference type="Proteomes" id="UP000289340">
    <property type="component" value="Chromosome 17"/>
</dbReference>
<dbReference type="EMBL" id="QZWG01000017">
    <property type="protein sequence ID" value="RZB55811.1"/>
    <property type="molecule type" value="Genomic_DNA"/>
</dbReference>
<keyword evidence="3" id="KW-1185">Reference proteome</keyword>
<feature type="domain" description="F-box" evidence="1">
    <location>
        <begin position="19"/>
        <end position="52"/>
    </location>
</feature>
<dbReference type="InterPro" id="IPR053197">
    <property type="entry name" value="F-box_SCFL_complex_component"/>
</dbReference>
<comment type="caution">
    <text evidence="2">The sequence shown here is derived from an EMBL/GenBank/DDBJ whole genome shotgun (WGS) entry which is preliminary data.</text>
</comment>
<organism evidence="2 3">
    <name type="scientific">Glycine soja</name>
    <name type="common">Wild soybean</name>
    <dbReference type="NCBI Taxonomy" id="3848"/>
    <lineage>
        <taxon>Eukaryota</taxon>
        <taxon>Viridiplantae</taxon>
        <taxon>Streptophyta</taxon>
        <taxon>Embryophyta</taxon>
        <taxon>Tracheophyta</taxon>
        <taxon>Spermatophyta</taxon>
        <taxon>Magnoliopsida</taxon>
        <taxon>eudicotyledons</taxon>
        <taxon>Gunneridae</taxon>
        <taxon>Pentapetalae</taxon>
        <taxon>rosids</taxon>
        <taxon>fabids</taxon>
        <taxon>Fabales</taxon>
        <taxon>Fabaceae</taxon>
        <taxon>Papilionoideae</taxon>
        <taxon>50 kb inversion clade</taxon>
        <taxon>NPAAA clade</taxon>
        <taxon>indigoferoid/millettioid clade</taxon>
        <taxon>Phaseoleae</taxon>
        <taxon>Glycine</taxon>
        <taxon>Glycine subgen. Soja</taxon>
    </lineage>
</organism>
<dbReference type="EMBL" id="QZWG01000017">
    <property type="protein sequence ID" value="RZB55819.1"/>
    <property type="molecule type" value="Genomic_DNA"/>
</dbReference>
<dbReference type="EMBL" id="QZWG01000017">
    <property type="protein sequence ID" value="RZB55815.1"/>
    <property type="molecule type" value="Genomic_DNA"/>
</dbReference>
<dbReference type="EMBL" id="QZWG01000017">
    <property type="protein sequence ID" value="RZB55817.1"/>
    <property type="molecule type" value="Genomic_DNA"/>
</dbReference>
<protein>
    <recommendedName>
        <fullName evidence="1">F-box domain-containing protein</fullName>
    </recommendedName>
</protein>
<dbReference type="AlphaFoldDB" id="A0A445G3Q3"/>
<sequence length="285" mass="32923">MKIFQSLQRKRQQEQEQEGDRLSNLPDDIIDRVLYFLDAVSAVQTSVLSKRFIYLWTSLPVLKFHDPLLFHSFVDHFLSLRDASTNVHALNFTCHDELDDDGHVVDSIIDYVTLTPTISTSIQILSILTECVVEKLPQLSICQSLTTLKFADISTETPTTFDFVSLERLCLFDCRFECGEEEELDLFRGCVSLRCLFLHDCQYYGRFRRFKIFAPHLVDFSIKGMRVDEVFGSDCVVELFAAKLQSFSYRDTDLYDFFIELNLSFLERVDIAMDYLAADAGFSLP</sequence>
<dbReference type="EMBL" id="QZWG01000017">
    <property type="protein sequence ID" value="RZB55818.1"/>
    <property type="molecule type" value="Genomic_DNA"/>
</dbReference>
<dbReference type="EMBL" id="QZWG01000017">
    <property type="protein sequence ID" value="RZB55813.1"/>
    <property type="molecule type" value="Genomic_DNA"/>
</dbReference>
<evidence type="ECO:0000313" key="3">
    <source>
        <dbReference type="Proteomes" id="UP000289340"/>
    </source>
</evidence>
<dbReference type="InterPro" id="IPR036047">
    <property type="entry name" value="F-box-like_dom_sf"/>
</dbReference>
<dbReference type="Gene3D" id="3.80.10.10">
    <property type="entry name" value="Ribonuclease Inhibitor"/>
    <property type="match status" value="1"/>
</dbReference>
<dbReference type="Pfam" id="PF00646">
    <property type="entry name" value="F-box"/>
    <property type="match status" value="1"/>
</dbReference>
<accession>A0A445G3Q3</accession>
<dbReference type="EMBL" id="QZWG01000017">
    <property type="protein sequence ID" value="RZB55812.1"/>
    <property type="molecule type" value="Genomic_DNA"/>
</dbReference>
<evidence type="ECO:0000313" key="2">
    <source>
        <dbReference type="EMBL" id="RZB55813.1"/>
    </source>
</evidence>
<dbReference type="InterPro" id="IPR001810">
    <property type="entry name" value="F-box_dom"/>
</dbReference>
<dbReference type="InterPro" id="IPR032675">
    <property type="entry name" value="LRR_dom_sf"/>
</dbReference>
<proteinExistence type="predicted"/>
<dbReference type="PANTHER" id="PTHR34223:SF51">
    <property type="entry name" value="OS06G0556300 PROTEIN"/>
    <property type="match status" value="1"/>
</dbReference>
<dbReference type="PANTHER" id="PTHR34223">
    <property type="entry name" value="OS11G0201299 PROTEIN"/>
    <property type="match status" value="1"/>
</dbReference>
<dbReference type="Gramene" id="XM_028353882.1">
    <property type="protein sequence ID" value="XP_028209683.1"/>
    <property type="gene ID" value="LOC114392672"/>
</dbReference>
<gene>
    <name evidence="2" type="ORF">D0Y65_045200</name>
</gene>
<dbReference type="EMBL" id="QZWG01000017">
    <property type="protein sequence ID" value="RZB55814.1"/>
    <property type="molecule type" value="Genomic_DNA"/>
</dbReference>
<dbReference type="SUPFAM" id="SSF52058">
    <property type="entry name" value="L domain-like"/>
    <property type="match status" value="1"/>
</dbReference>
<reference evidence="2 3" key="1">
    <citation type="submission" date="2018-09" db="EMBL/GenBank/DDBJ databases">
        <title>A high-quality reference genome of wild soybean provides a powerful tool to mine soybean genomes.</title>
        <authorList>
            <person name="Xie M."/>
            <person name="Chung C.Y.L."/>
            <person name="Li M.-W."/>
            <person name="Wong F.-L."/>
            <person name="Chan T.-F."/>
            <person name="Lam H.-M."/>
        </authorList>
    </citation>
    <scope>NUCLEOTIDE SEQUENCE [LARGE SCALE GENOMIC DNA]</scope>
    <source>
        <strain evidence="3">cv. W05</strain>
        <tissue evidence="2">Hypocotyl of etiolated seedlings</tissue>
    </source>
</reference>
<dbReference type="PROSITE" id="PS50181">
    <property type="entry name" value="FBOX"/>
    <property type="match status" value="1"/>
</dbReference>
<name>A0A445G3Q3_GLYSO</name>
<dbReference type="EMBL" id="QZWG01000017">
    <property type="protein sequence ID" value="RZB55816.1"/>
    <property type="molecule type" value="Genomic_DNA"/>
</dbReference>